<dbReference type="GO" id="GO:0006189">
    <property type="term" value="P:'de novo' IMP biosynthetic process"/>
    <property type="evidence" value="ECO:0007669"/>
    <property type="project" value="InterPro"/>
</dbReference>
<dbReference type="PANTHER" id="PTHR43064:SF1">
    <property type="entry name" value="SLL1489 PROTEIN"/>
    <property type="match status" value="1"/>
</dbReference>
<organism evidence="2 3">
    <name type="scientific">Fraserbacteria sp. (strain RBG_16_55_9)</name>
    <dbReference type="NCBI Taxonomy" id="1817864"/>
    <lineage>
        <taxon>Bacteria</taxon>
        <taxon>Candidatus Fraseribacteriota</taxon>
    </lineage>
</organism>
<evidence type="ECO:0000259" key="1">
    <source>
        <dbReference type="SMART" id="SM01001"/>
    </source>
</evidence>
<gene>
    <name evidence="2" type="ORF">A2Z21_03080</name>
</gene>
<name>A0A1F5UVN6_FRAXR</name>
<dbReference type="SUPFAM" id="SSF52255">
    <property type="entry name" value="N5-CAIR mutase (phosphoribosylaminoimidazole carboxylase, PurE)"/>
    <property type="match status" value="1"/>
</dbReference>
<dbReference type="NCBIfam" id="NF033503">
    <property type="entry name" value="LarB"/>
    <property type="match status" value="1"/>
</dbReference>
<reference evidence="2 3" key="1">
    <citation type="journal article" date="2016" name="Nat. Commun.">
        <title>Thousands of microbial genomes shed light on interconnected biogeochemical processes in an aquifer system.</title>
        <authorList>
            <person name="Anantharaman K."/>
            <person name="Brown C.T."/>
            <person name="Hug L.A."/>
            <person name="Sharon I."/>
            <person name="Castelle C.J."/>
            <person name="Probst A.J."/>
            <person name="Thomas B.C."/>
            <person name="Singh A."/>
            <person name="Wilkins M.J."/>
            <person name="Karaoz U."/>
            <person name="Brodie E.L."/>
            <person name="Williams K.H."/>
            <person name="Hubbard S.S."/>
            <person name="Banfield J.F."/>
        </authorList>
    </citation>
    <scope>NUCLEOTIDE SEQUENCE [LARGE SCALE GENOMIC DNA]</scope>
    <source>
        <strain evidence="3">RBG_16_55_9</strain>
    </source>
</reference>
<dbReference type="InterPro" id="IPR039476">
    <property type="entry name" value="P2CMN_synthase_LarB"/>
</dbReference>
<dbReference type="SMART" id="SM01001">
    <property type="entry name" value="AIRC"/>
    <property type="match status" value="1"/>
</dbReference>
<sequence>MNWRSLLEAVRDGKVSVEDALSQLKDLRSYLDIGHSKLDIHRSLRQGIPEVIFCPGKTPNQVVEAVGKLQEHESLVIATRAEPEHVQAIQRHFPKAVYHKAARVVSLGEPRKTQGGQILVLTAGTSDLPVAEEAAVTAELLGNAVVKEFDVGAAGVHRLLDQTEELLNANVLIIVAGMDGVLPTLVAGLVDKPVIAVPTSRGYGASFQGLAALLTMLNSCVPGVAVVNIDNGFGAGVLASRINHMNL</sequence>
<dbReference type="AlphaFoldDB" id="A0A1F5UVN6"/>
<proteinExistence type="predicted"/>
<dbReference type="PANTHER" id="PTHR43064">
    <property type="entry name" value="PHOSPHORIBOSYLAMINOIMIDAZOLE CARBOXYLASE-RELATED"/>
    <property type="match status" value="1"/>
</dbReference>
<dbReference type="EMBL" id="MFGX01000061">
    <property type="protein sequence ID" value="OGF55213.1"/>
    <property type="molecule type" value="Genomic_DNA"/>
</dbReference>
<evidence type="ECO:0000313" key="3">
    <source>
        <dbReference type="Proteomes" id="UP000179157"/>
    </source>
</evidence>
<protein>
    <submittedName>
        <fullName evidence="2">1-(5-phosphoribosyl)-5-amino-4-imidazole-carboxylate carboxylase</fullName>
    </submittedName>
</protein>
<dbReference type="Pfam" id="PF00731">
    <property type="entry name" value="AIRC"/>
    <property type="match status" value="1"/>
</dbReference>
<evidence type="ECO:0000313" key="2">
    <source>
        <dbReference type="EMBL" id="OGF55213.1"/>
    </source>
</evidence>
<dbReference type="Proteomes" id="UP000179157">
    <property type="component" value="Unassembled WGS sequence"/>
</dbReference>
<dbReference type="GO" id="GO:0016787">
    <property type="term" value="F:hydrolase activity"/>
    <property type="evidence" value="ECO:0007669"/>
    <property type="project" value="InterPro"/>
</dbReference>
<comment type="caution">
    <text evidence="2">The sequence shown here is derived from an EMBL/GenBank/DDBJ whole genome shotgun (WGS) entry which is preliminary data.</text>
</comment>
<feature type="domain" description="PurE" evidence="1">
    <location>
        <begin position="116"/>
        <end position="246"/>
    </location>
</feature>
<dbReference type="Gene3D" id="3.40.50.1970">
    <property type="match status" value="1"/>
</dbReference>
<dbReference type="InterPro" id="IPR000031">
    <property type="entry name" value="PurE_dom"/>
</dbReference>
<dbReference type="STRING" id="1817864.A2Z21_03080"/>
<accession>A0A1F5UVN6</accession>